<dbReference type="InterPro" id="IPR051532">
    <property type="entry name" value="Ester_Hydrolysis_Enzymes"/>
</dbReference>
<keyword evidence="3" id="KW-1185">Reference proteome</keyword>
<dbReference type="Proteomes" id="UP000016648">
    <property type="component" value="Unassembled WGS sequence"/>
</dbReference>
<evidence type="ECO:0000313" key="2">
    <source>
        <dbReference type="EMBL" id="ERK38762.1"/>
    </source>
</evidence>
<dbReference type="PANTHER" id="PTHR30383">
    <property type="entry name" value="THIOESTERASE 1/PROTEASE 1/LYSOPHOSPHOLIPASE L1"/>
    <property type="match status" value="1"/>
</dbReference>
<organism evidence="2 3">
    <name type="scientific">Segatella baroniae F0067</name>
    <dbReference type="NCBI Taxonomy" id="1115809"/>
    <lineage>
        <taxon>Bacteria</taxon>
        <taxon>Pseudomonadati</taxon>
        <taxon>Bacteroidota</taxon>
        <taxon>Bacteroidia</taxon>
        <taxon>Bacteroidales</taxon>
        <taxon>Prevotellaceae</taxon>
        <taxon>Segatella</taxon>
    </lineage>
</organism>
<dbReference type="EMBL" id="AWEY01000033">
    <property type="protein sequence ID" value="ERK38762.1"/>
    <property type="molecule type" value="Genomic_DNA"/>
</dbReference>
<feature type="domain" description="SGNH hydrolase-type esterase" evidence="1">
    <location>
        <begin position="45"/>
        <end position="206"/>
    </location>
</feature>
<name>U2QIW8_9BACT</name>
<dbReference type="InterPro" id="IPR013830">
    <property type="entry name" value="SGNH_hydro"/>
</dbReference>
<dbReference type="AlphaFoldDB" id="U2QIW8"/>
<evidence type="ECO:0000313" key="3">
    <source>
        <dbReference type="Proteomes" id="UP000016648"/>
    </source>
</evidence>
<dbReference type="PANTHER" id="PTHR30383:SF5">
    <property type="entry name" value="SGNH HYDROLASE-TYPE ESTERASE DOMAIN-CONTAINING PROTEIN"/>
    <property type="match status" value="1"/>
</dbReference>
<protein>
    <submittedName>
        <fullName evidence="2">GDSL-like protein</fullName>
    </submittedName>
</protein>
<accession>U2QIW8</accession>
<dbReference type="Pfam" id="PF13472">
    <property type="entry name" value="Lipase_GDSL_2"/>
    <property type="match status" value="1"/>
</dbReference>
<evidence type="ECO:0000259" key="1">
    <source>
        <dbReference type="Pfam" id="PF13472"/>
    </source>
</evidence>
<sequence>MMAALLPSEMSAQKVTYRSFDHYNERVEEFENMRPVDSTDVVMLGNSLTELAGDWNKLLGGRHIRNRGIAGDDATGIYHRLSQILPGRPKAIFLMVGVNDISHDLTAAQVFEQCRSVIDRIRKEAPATKLYVQSLLPINESFGRWKTLEGKTETVAAVTRLIRQYCQAQRVEYVNLFRYFNRHGTNEMRPELTTDGLHLTPLGYKLWAFQLKKYMRLLKP</sequence>
<comment type="caution">
    <text evidence="2">The sequence shown here is derived from an EMBL/GenBank/DDBJ whole genome shotgun (WGS) entry which is preliminary data.</text>
</comment>
<reference evidence="2 3" key="1">
    <citation type="submission" date="2013-08" db="EMBL/GenBank/DDBJ databases">
        <authorList>
            <person name="Durkin A.S."/>
            <person name="Haft D.R."/>
            <person name="McCorrison J."/>
            <person name="Torralba M."/>
            <person name="Gillis M."/>
            <person name="Haft D.H."/>
            <person name="Methe B."/>
            <person name="Sutton G."/>
            <person name="Nelson K.E."/>
        </authorList>
    </citation>
    <scope>NUCLEOTIDE SEQUENCE [LARGE SCALE GENOMIC DNA]</scope>
    <source>
        <strain evidence="2 3">F0067</strain>
    </source>
</reference>
<gene>
    <name evidence="2" type="ORF">HMPREF9135_1607</name>
</gene>
<dbReference type="SUPFAM" id="SSF52266">
    <property type="entry name" value="SGNH hydrolase"/>
    <property type="match status" value="1"/>
</dbReference>
<dbReference type="GO" id="GO:0004622">
    <property type="term" value="F:phosphatidylcholine lysophospholipase activity"/>
    <property type="evidence" value="ECO:0007669"/>
    <property type="project" value="TreeGrafter"/>
</dbReference>
<dbReference type="InterPro" id="IPR036514">
    <property type="entry name" value="SGNH_hydro_sf"/>
</dbReference>
<dbReference type="PATRIC" id="fig|1115809.3.peg.1958"/>
<dbReference type="Gene3D" id="3.40.50.1110">
    <property type="entry name" value="SGNH hydrolase"/>
    <property type="match status" value="1"/>
</dbReference>
<proteinExistence type="predicted"/>